<dbReference type="Proteomes" id="UP000824782">
    <property type="component" value="Unassembled WGS sequence"/>
</dbReference>
<dbReference type="PANTHER" id="PTHR43899:SF10">
    <property type="entry name" value="20BETA-HYDROXYSTEROID DEHYDROGENASE TYPE 2"/>
    <property type="match status" value="1"/>
</dbReference>
<sequence>ISSVLSTTGPAPADTGLKFTCRYLLETYTEELHYMMEQLESLLPEGISLLAHLALSYLVLKQVWKILGGFRVHILSRVWRTDLKKYGGWAVVTGATDGIGKAYAEELAKRGFDVVLISRTLSKLKNVAKEIGKR</sequence>
<dbReference type="GO" id="GO:0016491">
    <property type="term" value="F:oxidoreductase activity"/>
    <property type="evidence" value="ECO:0007669"/>
    <property type="project" value="UniProtKB-KW"/>
</dbReference>
<dbReference type="AlphaFoldDB" id="A0AAV6YNR0"/>
<dbReference type="GO" id="GO:0006694">
    <property type="term" value="P:steroid biosynthetic process"/>
    <property type="evidence" value="ECO:0007669"/>
    <property type="project" value="UniProtKB-KW"/>
</dbReference>
<dbReference type="SUPFAM" id="SSF51735">
    <property type="entry name" value="NAD(P)-binding Rossmann-fold domains"/>
    <property type="match status" value="1"/>
</dbReference>
<evidence type="ECO:0000256" key="2">
    <source>
        <dbReference type="ARBA" id="ARBA00023002"/>
    </source>
</evidence>
<dbReference type="Gene3D" id="3.40.50.720">
    <property type="entry name" value="NAD(P)-binding Rossmann-like Domain"/>
    <property type="match status" value="1"/>
</dbReference>
<keyword evidence="1" id="KW-0752">Steroid biosynthesis</keyword>
<evidence type="ECO:0008006" key="5">
    <source>
        <dbReference type="Google" id="ProtNLM"/>
    </source>
</evidence>
<keyword evidence="2" id="KW-0560">Oxidoreductase</keyword>
<comment type="caution">
    <text evidence="3">The sequence shown here is derived from an EMBL/GenBank/DDBJ whole genome shotgun (WGS) entry which is preliminary data.</text>
</comment>
<dbReference type="EMBL" id="WNYA01027491">
    <property type="protein sequence ID" value="KAG8537708.1"/>
    <property type="molecule type" value="Genomic_DNA"/>
</dbReference>
<keyword evidence="1" id="KW-0444">Lipid biosynthesis</keyword>
<dbReference type="GO" id="GO:0005783">
    <property type="term" value="C:endoplasmic reticulum"/>
    <property type="evidence" value="ECO:0007669"/>
    <property type="project" value="TreeGrafter"/>
</dbReference>
<proteinExistence type="predicted"/>
<dbReference type="InterPro" id="IPR002347">
    <property type="entry name" value="SDR_fam"/>
</dbReference>
<name>A0AAV6YNR0_ENGPU</name>
<dbReference type="InterPro" id="IPR051019">
    <property type="entry name" value="VLCFA-Steroid_DH"/>
</dbReference>
<dbReference type="InterPro" id="IPR036291">
    <property type="entry name" value="NAD(P)-bd_dom_sf"/>
</dbReference>
<gene>
    <name evidence="3" type="ORF">GDO81_024044</name>
</gene>
<keyword evidence="4" id="KW-1185">Reference proteome</keyword>
<evidence type="ECO:0000313" key="3">
    <source>
        <dbReference type="EMBL" id="KAG8537708.1"/>
    </source>
</evidence>
<organism evidence="3 4">
    <name type="scientific">Engystomops pustulosus</name>
    <name type="common">Tungara frog</name>
    <name type="synonym">Physalaemus pustulosus</name>
    <dbReference type="NCBI Taxonomy" id="76066"/>
    <lineage>
        <taxon>Eukaryota</taxon>
        <taxon>Metazoa</taxon>
        <taxon>Chordata</taxon>
        <taxon>Craniata</taxon>
        <taxon>Vertebrata</taxon>
        <taxon>Euteleostomi</taxon>
        <taxon>Amphibia</taxon>
        <taxon>Batrachia</taxon>
        <taxon>Anura</taxon>
        <taxon>Neobatrachia</taxon>
        <taxon>Hyloidea</taxon>
        <taxon>Leptodactylidae</taxon>
        <taxon>Leiuperinae</taxon>
        <taxon>Engystomops</taxon>
    </lineage>
</organism>
<dbReference type="Pfam" id="PF00106">
    <property type="entry name" value="adh_short"/>
    <property type="match status" value="1"/>
</dbReference>
<protein>
    <recommendedName>
        <fullName evidence="5">Hydroxysteroid 17-beta dehydrogenase 12</fullName>
    </recommendedName>
</protein>
<feature type="non-terminal residue" evidence="3">
    <location>
        <position position="1"/>
    </location>
</feature>
<dbReference type="PANTHER" id="PTHR43899">
    <property type="entry name" value="RH59310P"/>
    <property type="match status" value="1"/>
</dbReference>
<keyword evidence="1" id="KW-0443">Lipid metabolism</keyword>
<evidence type="ECO:0000256" key="1">
    <source>
        <dbReference type="ARBA" id="ARBA00022955"/>
    </source>
</evidence>
<accession>A0AAV6YNR0</accession>
<reference evidence="3" key="1">
    <citation type="thesis" date="2020" institute="ProQuest LLC" country="789 East Eisenhower Parkway, Ann Arbor, MI, USA">
        <title>Comparative Genomics and Chromosome Evolution.</title>
        <authorList>
            <person name="Mudd A.B."/>
        </authorList>
    </citation>
    <scope>NUCLEOTIDE SEQUENCE</scope>
    <source>
        <strain evidence="3">237g6f4</strain>
        <tissue evidence="3">Blood</tissue>
    </source>
</reference>
<evidence type="ECO:0000313" key="4">
    <source>
        <dbReference type="Proteomes" id="UP000824782"/>
    </source>
</evidence>